<organism evidence="1 2">
    <name type="scientific">Mythimna loreyi</name>
    <dbReference type="NCBI Taxonomy" id="667449"/>
    <lineage>
        <taxon>Eukaryota</taxon>
        <taxon>Metazoa</taxon>
        <taxon>Ecdysozoa</taxon>
        <taxon>Arthropoda</taxon>
        <taxon>Hexapoda</taxon>
        <taxon>Insecta</taxon>
        <taxon>Pterygota</taxon>
        <taxon>Neoptera</taxon>
        <taxon>Endopterygota</taxon>
        <taxon>Lepidoptera</taxon>
        <taxon>Glossata</taxon>
        <taxon>Ditrysia</taxon>
        <taxon>Noctuoidea</taxon>
        <taxon>Noctuidae</taxon>
        <taxon>Noctuinae</taxon>
        <taxon>Hadenini</taxon>
        <taxon>Mythimna</taxon>
    </lineage>
</organism>
<evidence type="ECO:0000313" key="2">
    <source>
        <dbReference type="Proteomes" id="UP001231649"/>
    </source>
</evidence>
<sequence>MTPNNKPAKCNFLLAAIFNMWHFLRVPSTGTLRVLYNSLALSSTDWSASKKSSRYLRYRSPTCEREADYPQRLCHFKMNSLEKRRSCSNLIFLYKTLHNLANVPELVSEIGLNVPHRTSYRSNFKTETFEMPYSGTKFGRSAPLYWCLSITT</sequence>
<evidence type="ECO:0000313" key="1">
    <source>
        <dbReference type="EMBL" id="KAJ8737989.1"/>
    </source>
</evidence>
<dbReference type="Proteomes" id="UP001231649">
    <property type="component" value="Chromosome 1"/>
</dbReference>
<reference evidence="1" key="1">
    <citation type="submission" date="2023-03" db="EMBL/GenBank/DDBJ databases">
        <title>Chromosome-level genomes of two armyworms, Mythimna separata and Mythimna loreyi, provide insights into the biosynthesis and reception of sex pheromones.</title>
        <authorList>
            <person name="Zhao H."/>
        </authorList>
    </citation>
    <scope>NUCLEOTIDE SEQUENCE</scope>
    <source>
        <strain evidence="1">BeijingLab</strain>
    </source>
</reference>
<comment type="caution">
    <text evidence="1">The sequence shown here is derived from an EMBL/GenBank/DDBJ whole genome shotgun (WGS) entry which is preliminary data.</text>
</comment>
<dbReference type="EMBL" id="CM056777">
    <property type="protein sequence ID" value="KAJ8737989.1"/>
    <property type="molecule type" value="Genomic_DNA"/>
</dbReference>
<proteinExistence type="predicted"/>
<name>A0ACC2RCV4_9NEOP</name>
<gene>
    <name evidence="1" type="ORF">PYW08_000584</name>
</gene>
<protein>
    <submittedName>
        <fullName evidence="1">Uncharacterized protein</fullName>
    </submittedName>
</protein>
<keyword evidence="2" id="KW-1185">Reference proteome</keyword>
<accession>A0ACC2RCV4</accession>